<proteinExistence type="predicted"/>
<evidence type="ECO:0000313" key="2">
    <source>
        <dbReference type="EMBL" id="MCI8208923.1"/>
    </source>
</evidence>
<dbReference type="PROSITE" id="PS51257">
    <property type="entry name" value="PROKAR_LIPOPROTEIN"/>
    <property type="match status" value="1"/>
</dbReference>
<reference evidence="2 3" key="1">
    <citation type="submission" date="2015-12" db="EMBL/GenBank/DDBJ databases">
        <title>Phylogenomics in the description of a new species in the Pseudomonas syringae group.</title>
        <authorList>
            <person name="Busquets A."/>
            <person name="Gomila M."/>
            <person name="Beiki F."/>
            <person name="Rahimian H."/>
            <person name="Mulet M."/>
            <person name="Sanchez D."/>
            <person name="Garcia-Valdes E."/>
            <person name="Lalucat J."/>
        </authorList>
    </citation>
    <scope>NUCLEOTIDE SEQUENCE [LARGE SCALE GENOMIC DNA]</scope>
    <source>
        <strain evidence="2 3">S25</strain>
    </source>
</reference>
<dbReference type="Gene3D" id="3.90.1580.10">
    <property type="entry name" value="paralog of FGE (formylglycine-generating enzyme)"/>
    <property type="match status" value="1"/>
</dbReference>
<feature type="domain" description="Sulfatase-modifying factor enzyme-like" evidence="1">
    <location>
        <begin position="49"/>
        <end position="269"/>
    </location>
</feature>
<protein>
    <recommendedName>
        <fullName evidence="1">Sulfatase-modifying factor enzyme-like domain-containing protein</fullName>
    </recommendedName>
</protein>
<name>A0ABS9ZGH4_9PSED</name>
<dbReference type="RefSeq" id="WP_243244763.1">
    <property type="nucleotide sequence ID" value="NZ_LOHG01000002.1"/>
</dbReference>
<dbReference type="InterPro" id="IPR005532">
    <property type="entry name" value="SUMF_dom"/>
</dbReference>
<keyword evidence="3" id="KW-1185">Reference proteome</keyword>
<dbReference type="PANTHER" id="PTHR23150:SF19">
    <property type="entry name" value="FORMYLGLYCINE-GENERATING ENZYME"/>
    <property type="match status" value="1"/>
</dbReference>
<dbReference type="SUPFAM" id="SSF56436">
    <property type="entry name" value="C-type lectin-like"/>
    <property type="match status" value="1"/>
</dbReference>
<organism evidence="2 3">
    <name type="scientific">Pseudomonas maioricensis</name>
    <dbReference type="NCBI Taxonomy" id="1766623"/>
    <lineage>
        <taxon>Bacteria</taxon>
        <taxon>Pseudomonadati</taxon>
        <taxon>Pseudomonadota</taxon>
        <taxon>Gammaproteobacteria</taxon>
        <taxon>Pseudomonadales</taxon>
        <taxon>Pseudomonadaceae</taxon>
        <taxon>Pseudomonas</taxon>
    </lineage>
</organism>
<dbReference type="InterPro" id="IPR042095">
    <property type="entry name" value="SUMF_sf"/>
</dbReference>
<dbReference type="PANTHER" id="PTHR23150">
    <property type="entry name" value="SULFATASE MODIFYING FACTOR 1, 2"/>
    <property type="match status" value="1"/>
</dbReference>
<evidence type="ECO:0000313" key="3">
    <source>
        <dbReference type="Proteomes" id="UP001320513"/>
    </source>
</evidence>
<gene>
    <name evidence="2" type="ORF">AUC61_05175</name>
</gene>
<dbReference type="InterPro" id="IPR016187">
    <property type="entry name" value="CTDL_fold"/>
</dbReference>
<accession>A0ABS9ZGH4</accession>
<dbReference type="InterPro" id="IPR051043">
    <property type="entry name" value="Sulfatase_Mod_Factor_Kinase"/>
</dbReference>
<comment type="caution">
    <text evidence="2">The sequence shown here is derived from an EMBL/GenBank/DDBJ whole genome shotgun (WGS) entry which is preliminary data.</text>
</comment>
<dbReference type="EMBL" id="LOHG01000002">
    <property type="protein sequence ID" value="MCI8208923.1"/>
    <property type="molecule type" value="Genomic_DNA"/>
</dbReference>
<evidence type="ECO:0000259" key="1">
    <source>
        <dbReference type="Pfam" id="PF03781"/>
    </source>
</evidence>
<sequence length="343" mass="38745">MNSLKIAMGIFTTLALQGCEQAATTAEGFVATTDVELQQFVASIKNNLTFVEGGEFLMGDFGPQYSPERAPYDRDQDSKPLHRVELSNYSISKFKVTNSEFQLYLKYNGLTLREKGRASKSEWNSINSAPNTPAHIDWYEAELYCSWLSSVMDLPLALPTEAQWEYAARSRGQFLIVATDDGTYKAEPRSLLTKDYSPKGINISTNGDRAEFAKNRGWKTGFYTPLPVDMFPPNSMGLYSMSDNGYEWVRDWYDPDYYKKSPFKDPQGPDEPVFRDKFGHFTKVTRGQDYADPYWGGGINVYRTPEDPHGRLGENSSIYLADKTMRCVVNSSDPVATNQPKAQ</sequence>
<dbReference type="Pfam" id="PF03781">
    <property type="entry name" value="FGE-sulfatase"/>
    <property type="match status" value="1"/>
</dbReference>
<dbReference type="Proteomes" id="UP001320513">
    <property type="component" value="Unassembled WGS sequence"/>
</dbReference>